<evidence type="ECO:0000313" key="7">
    <source>
        <dbReference type="EMBL" id="KAL0902352.1"/>
    </source>
</evidence>
<name>A0ABD0TRJ9_LOXSC</name>
<comment type="similarity">
    <text evidence="1">Belongs to the insulin family.</text>
</comment>
<dbReference type="Proteomes" id="UP001549920">
    <property type="component" value="Unassembled WGS sequence"/>
</dbReference>
<evidence type="ECO:0000256" key="4">
    <source>
        <dbReference type="SAM" id="SignalP"/>
    </source>
</evidence>
<dbReference type="AlphaFoldDB" id="A0ABD0TRJ9"/>
<evidence type="ECO:0000256" key="3">
    <source>
        <dbReference type="ARBA" id="ARBA00022729"/>
    </source>
</evidence>
<evidence type="ECO:0000256" key="1">
    <source>
        <dbReference type="ARBA" id="ARBA00009034"/>
    </source>
</evidence>
<reference evidence="8 9" key="1">
    <citation type="submission" date="2024-06" db="EMBL/GenBank/DDBJ databases">
        <title>A chromosome-level genome assembly of beet webworm, Loxostege sticticalis.</title>
        <authorList>
            <person name="Zhang Y."/>
        </authorList>
    </citation>
    <scope>NUCLEOTIDE SEQUENCE [LARGE SCALE GENOMIC DNA]</scope>
    <source>
        <strain evidence="7">AQ026</strain>
        <strain evidence="6">AQ028</strain>
        <tissue evidence="6">Male pupae</tissue>
        <tissue evidence="7">Whole body</tissue>
    </source>
</reference>
<keyword evidence="8" id="KW-1185">Reference proteome</keyword>
<feature type="chain" id="PRO_5044723065" description="Insulin-like domain-containing protein" evidence="4">
    <location>
        <begin position="19"/>
        <end position="118"/>
    </location>
</feature>
<dbReference type="PRINTS" id="PR00276">
    <property type="entry name" value="INSULINFAMLY"/>
</dbReference>
<dbReference type="PIRSF" id="PIRSF018431">
    <property type="entry name" value="Molluscan_insulin_rel_peptide"/>
    <property type="match status" value="1"/>
</dbReference>
<gene>
    <name evidence="7" type="ORF">ABMA27_000246</name>
    <name evidence="6" type="ORF">ABMA28_000256</name>
</gene>
<feature type="signal peptide" evidence="4">
    <location>
        <begin position="1"/>
        <end position="18"/>
    </location>
</feature>
<dbReference type="EMBL" id="JBEUOH010000001">
    <property type="protein sequence ID" value="KAL0902352.1"/>
    <property type="molecule type" value="Genomic_DNA"/>
</dbReference>
<evidence type="ECO:0000313" key="9">
    <source>
        <dbReference type="Proteomes" id="UP001549921"/>
    </source>
</evidence>
<dbReference type="SUPFAM" id="SSF56994">
    <property type="entry name" value="Insulin-like"/>
    <property type="match status" value="1"/>
</dbReference>
<keyword evidence="3 4" id="KW-0732">Signal</keyword>
<evidence type="ECO:0000256" key="2">
    <source>
        <dbReference type="ARBA" id="ARBA00022685"/>
    </source>
</evidence>
<dbReference type="Proteomes" id="UP001549921">
    <property type="component" value="Unassembled WGS sequence"/>
</dbReference>
<dbReference type="Pfam" id="PF00049">
    <property type="entry name" value="Insulin"/>
    <property type="match status" value="1"/>
</dbReference>
<evidence type="ECO:0000313" key="6">
    <source>
        <dbReference type="EMBL" id="KAL0851982.1"/>
    </source>
</evidence>
<evidence type="ECO:0000259" key="5">
    <source>
        <dbReference type="SMART" id="SM00078"/>
    </source>
</evidence>
<dbReference type="GO" id="GO:0005576">
    <property type="term" value="C:extracellular region"/>
    <property type="evidence" value="ECO:0007669"/>
    <property type="project" value="UniProtKB-ARBA"/>
</dbReference>
<evidence type="ECO:0000313" key="8">
    <source>
        <dbReference type="Proteomes" id="UP001549920"/>
    </source>
</evidence>
<comment type="caution">
    <text evidence="6">The sequence shown here is derived from an EMBL/GenBank/DDBJ whole genome shotgun (WGS) entry which is preliminary data.</text>
</comment>
<feature type="domain" description="Insulin-like" evidence="5">
    <location>
        <begin position="23"/>
        <end position="118"/>
    </location>
</feature>
<dbReference type="SMART" id="SM00078">
    <property type="entry name" value="IlGF"/>
    <property type="match status" value="1"/>
</dbReference>
<accession>A0ABD0TRJ9</accession>
<dbReference type="InterPro" id="IPR036438">
    <property type="entry name" value="Insulin-like_sf"/>
</dbReference>
<protein>
    <recommendedName>
        <fullName evidence="5">Insulin-like domain-containing protein</fullName>
    </recommendedName>
</protein>
<dbReference type="CDD" id="cd04366">
    <property type="entry name" value="IlGF_insulin_bombyxin_like"/>
    <property type="match status" value="1"/>
</dbReference>
<sequence length="118" mass="13567">MLFAWLSLGLVVALRADSRESPRTFCGRTLADARMLYCMGAEETSLHKRHMPDLLIENEMYQEKRGLFPFINDDAVWPWLPPRGWASQSLRARGKRVPGLVDECCLKPCYLSELLSYC</sequence>
<keyword evidence="2" id="KW-0165">Cleavage on pair of basic residues</keyword>
<proteinExistence type="inferred from homology"/>
<dbReference type="InterPro" id="IPR022352">
    <property type="entry name" value="Ins/IGF/rlx"/>
</dbReference>
<dbReference type="Gene3D" id="1.10.100.10">
    <property type="entry name" value="Insulin-like"/>
    <property type="match status" value="1"/>
</dbReference>
<dbReference type="EMBL" id="JBEDNZ010000001">
    <property type="protein sequence ID" value="KAL0851982.1"/>
    <property type="molecule type" value="Genomic_DNA"/>
</dbReference>
<organism evidence="6 9">
    <name type="scientific">Loxostege sticticalis</name>
    <name type="common">Beet webworm moth</name>
    <dbReference type="NCBI Taxonomy" id="481309"/>
    <lineage>
        <taxon>Eukaryota</taxon>
        <taxon>Metazoa</taxon>
        <taxon>Ecdysozoa</taxon>
        <taxon>Arthropoda</taxon>
        <taxon>Hexapoda</taxon>
        <taxon>Insecta</taxon>
        <taxon>Pterygota</taxon>
        <taxon>Neoptera</taxon>
        <taxon>Endopterygota</taxon>
        <taxon>Lepidoptera</taxon>
        <taxon>Glossata</taxon>
        <taxon>Ditrysia</taxon>
        <taxon>Pyraloidea</taxon>
        <taxon>Crambidae</taxon>
        <taxon>Pyraustinae</taxon>
        <taxon>Loxostege</taxon>
    </lineage>
</organism>
<dbReference type="InterPro" id="IPR016179">
    <property type="entry name" value="Insulin-like"/>
</dbReference>